<dbReference type="InterPro" id="IPR000182">
    <property type="entry name" value="GNAT_dom"/>
</dbReference>
<protein>
    <recommendedName>
        <fullName evidence="1">N-acetyltransferase domain-containing protein</fullName>
    </recommendedName>
</protein>
<proteinExistence type="predicted"/>
<evidence type="ECO:0000313" key="2">
    <source>
        <dbReference type="EMBL" id="AOT68613.1"/>
    </source>
</evidence>
<name>A0A1D8GCH7_9FIRM</name>
<dbReference type="RefSeq" id="WP_069974189.1">
    <property type="nucleotide sequence ID" value="NZ_CP017269.1"/>
</dbReference>
<dbReference type="EMBL" id="CP017269">
    <property type="protein sequence ID" value="AOT68613.1"/>
    <property type="molecule type" value="Genomic_DNA"/>
</dbReference>
<dbReference type="InterPro" id="IPR016181">
    <property type="entry name" value="Acyl_CoA_acyltransferase"/>
</dbReference>
<evidence type="ECO:0000313" key="3">
    <source>
        <dbReference type="Proteomes" id="UP000095743"/>
    </source>
</evidence>
<keyword evidence="3" id="KW-1185">Reference proteome</keyword>
<dbReference type="STRING" id="1424294.Gferi_02775"/>
<dbReference type="Proteomes" id="UP000095743">
    <property type="component" value="Chromosome"/>
</dbReference>
<feature type="domain" description="N-acetyltransferase" evidence="1">
    <location>
        <begin position="4"/>
        <end position="159"/>
    </location>
</feature>
<dbReference type="OrthoDB" id="423921at2"/>
<reference evidence="2 3" key="1">
    <citation type="submission" date="2016-09" db="EMBL/GenBank/DDBJ databases">
        <title>Genomic analysis reveals versatility of anaerobic energy metabolism of Geosporobacter ferrireducens IRF9 of phylum Firmicutes.</title>
        <authorList>
            <person name="Kim S.-J."/>
        </authorList>
    </citation>
    <scope>NUCLEOTIDE SEQUENCE [LARGE SCALE GENOMIC DNA]</scope>
    <source>
        <strain evidence="2 3">IRF9</strain>
    </source>
</reference>
<dbReference type="AlphaFoldDB" id="A0A1D8GCH7"/>
<organism evidence="2 3">
    <name type="scientific">Geosporobacter ferrireducens</name>
    <dbReference type="NCBI Taxonomy" id="1424294"/>
    <lineage>
        <taxon>Bacteria</taxon>
        <taxon>Bacillati</taxon>
        <taxon>Bacillota</taxon>
        <taxon>Clostridia</taxon>
        <taxon>Peptostreptococcales</taxon>
        <taxon>Thermotaleaceae</taxon>
        <taxon>Geosporobacter</taxon>
    </lineage>
</organism>
<dbReference type="Gene3D" id="3.40.630.30">
    <property type="match status" value="1"/>
</dbReference>
<evidence type="ECO:0000259" key="1">
    <source>
        <dbReference type="PROSITE" id="PS51186"/>
    </source>
</evidence>
<accession>A0A1D8GCH7</accession>
<dbReference type="GO" id="GO:0016747">
    <property type="term" value="F:acyltransferase activity, transferring groups other than amino-acyl groups"/>
    <property type="evidence" value="ECO:0007669"/>
    <property type="project" value="InterPro"/>
</dbReference>
<dbReference type="PROSITE" id="PS51186">
    <property type="entry name" value="GNAT"/>
    <property type="match status" value="1"/>
</dbReference>
<sequence length="161" mass="18752">MQKYVLTTLSENYAKEICNWRYEGDYAVYNFSDWNVVVKNGWDLAVKERRESDFLAILLDNRLIAFGRLTTSEGKAFIGIGLEPSICGKGIGKDVMKLLIIECKKRFPECIIALEVRSFNKRAIKCYENVGFEIKDKYINIKNRFVGDTEFVYMEYQPTQQ</sequence>
<dbReference type="KEGG" id="gfe:Gferi_02775"/>
<gene>
    <name evidence="2" type="ORF">Gferi_02775</name>
</gene>
<dbReference type="SUPFAM" id="SSF55729">
    <property type="entry name" value="Acyl-CoA N-acyltransferases (Nat)"/>
    <property type="match status" value="1"/>
</dbReference>
<dbReference type="Pfam" id="PF00583">
    <property type="entry name" value="Acetyltransf_1"/>
    <property type="match status" value="1"/>
</dbReference>